<sequence length="134" mass="15204">MTDNNSSSKDVRLDKWLWAARFYKTRSLARQMIDGGKVDYNGVKAKPSRTVEIGAIVKVLQGNVRKEVEILKISDVRGPATVAATLYKETEDSVKNREKQLEQIKINALLAPHPEEKPNKKERRALLNIKYGNN</sequence>
<proteinExistence type="inferred from homology"/>
<protein>
    <recommendedName>
        <fullName evidence="4">Heat shock protein 15</fullName>
    </recommendedName>
</protein>
<dbReference type="Proteomes" id="UP000731465">
    <property type="component" value="Unassembled WGS sequence"/>
</dbReference>
<dbReference type="Pfam" id="PF01479">
    <property type="entry name" value="S4"/>
    <property type="match status" value="1"/>
</dbReference>
<evidence type="ECO:0000256" key="3">
    <source>
        <dbReference type="ARBA" id="ARBA00023125"/>
    </source>
</evidence>
<dbReference type="InterPro" id="IPR025708">
    <property type="entry name" value="HSP15"/>
</dbReference>
<reference evidence="6 7" key="1">
    <citation type="submission" date="2021-03" db="EMBL/GenBank/DDBJ databases">
        <title>Succinivibrio sp. nov. isolated from feces of cow.</title>
        <authorList>
            <person name="Choi J.-Y."/>
        </authorList>
    </citation>
    <scope>NUCLEOTIDE SEQUENCE [LARGE SCALE GENOMIC DNA]</scope>
    <source>
        <strain evidence="6 7">AGMB01872</strain>
    </source>
</reference>
<dbReference type="InterPro" id="IPR036986">
    <property type="entry name" value="S4_RNA-bd_sf"/>
</dbReference>
<evidence type="ECO:0000256" key="2">
    <source>
        <dbReference type="ARBA" id="ARBA00022884"/>
    </source>
</evidence>
<dbReference type="PROSITE" id="PS50889">
    <property type="entry name" value="S4"/>
    <property type="match status" value="1"/>
</dbReference>
<evidence type="ECO:0000313" key="7">
    <source>
        <dbReference type="Proteomes" id="UP000731465"/>
    </source>
</evidence>
<evidence type="ECO:0000259" key="5">
    <source>
        <dbReference type="SMART" id="SM00363"/>
    </source>
</evidence>
<feature type="domain" description="RNA-binding S4" evidence="5">
    <location>
        <begin position="11"/>
        <end position="74"/>
    </location>
</feature>
<evidence type="ECO:0000313" key="6">
    <source>
        <dbReference type="EMBL" id="MBW7569957.1"/>
    </source>
</evidence>
<gene>
    <name evidence="6" type="primary">hslR</name>
    <name evidence="6" type="ORF">J5V48_03510</name>
</gene>
<evidence type="ECO:0000256" key="4">
    <source>
        <dbReference type="PIRNR" id="PIRNR016821"/>
    </source>
</evidence>
<name>A0ABS7DFS6_9GAMM</name>
<dbReference type="SUPFAM" id="SSF55174">
    <property type="entry name" value="Alpha-L RNA-binding motif"/>
    <property type="match status" value="1"/>
</dbReference>
<dbReference type="SMART" id="SM00363">
    <property type="entry name" value="S4"/>
    <property type="match status" value="1"/>
</dbReference>
<evidence type="ECO:0000256" key="1">
    <source>
        <dbReference type="ARBA" id="ARBA00008396"/>
    </source>
</evidence>
<dbReference type="InterPro" id="IPR002942">
    <property type="entry name" value="S4_RNA-bd"/>
</dbReference>
<dbReference type="EMBL" id="JAGFNY010000007">
    <property type="protein sequence ID" value="MBW7569957.1"/>
    <property type="molecule type" value="Genomic_DNA"/>
</dbReference>
<dbReference type="CDD" id="cd00165">
    <property type="entry name" value="S4"/>
    <property type="match status" value="1"/>
</dbReference>
<organism evidence="6 7">
    <name type="scientific">Succinivibrio faecicola</name>
    <dbReference type="NCBI Taxonomy" id="2820300"/>
    <lineage>
        <taxon>Bacteria</taxon>
        <taxon>Pseudomonadati</taxon>
        <taxon>Pseudomonadota</taxon>
        <taxon>Gammaproteobacteria</taxon>
        <taxon>Aeromonadales</taxon>
        <taxon>Succinivibrionaceae</taxon>
        <taxon>Succinivibrio</taxon>
    </lineage>
</organism>
<keyword evidence="7" id="KW-1185">Reference proteome</keyword>
<accession>A0ABS7DFS6</accession>
<comment type="similarity">
    <text evidence="1 4">Belongs to the HSP15 family.</text>
</comment>
<dbReference type="PIRSF" id="PIRSF016821">
    <property type="entry name" value="HSP15"/>
    <property type="match status" value="1"/>
</dbReference>
<keyword evidence="6" id="KW-0346">Stress response</keyword>
<keyword evidence="3 4" id="KW-0238">DNA-binding</keyword>
<keyword evidence="2 4" id="KW-0694">RNA-binding</keyword>
<comment type="caution">
    <text evidence="6">The sequence shown here is derived from an EMBL/GenBank/DDBJ whole genome shotgun (WGS) entry which is preliminary data.</text>
</comment>
<dbReference type="NCBIfam" id="NF007673">
    <property type="entry name" value="PRK10348.1"/>
    <property type="match status" value="1"/>
</dbReference>
<dbReference type="Gene3D" id="3.10.290.10">
    <property type="entry name" value="RNA-binding S4 domain"/>
    <property type="match status" value="1"/>
</dbReference>
<dbReference type="RefSeq" id="WP_219937175.1">
    <property type="nucleotide sequence ID" value="NZ_JAGFNY010000007.1"/>
</dbReference>